<sequence length="456" mass="51313">MWINWSAIRDWKAIGASARVGRGATRVYGAQSGGKLDLRVLVELRSQSSLISCLLEIESMILVVKNIEPRINSENQTPEADNADEIERQGDDGNIGVQVEAQVAEIVQGDGANIAEEVGGHADEVETSFEPDIFDPRMWDALDSKMIDVLVQKGPKRDLSILKGPKNNLSRRFCATSYTRVLSNGEKYDREWLVYSKELNKVFCFCCKLLRKGPGIGQLANEGFNDWHHTSTRLKEHESGAEHLMNMATWSEIIRNVKEAKYFSVLLDCTPDASHQEQMSLIIRYVDASSGSIEESFLGFLDVNDTTGQGLFDVLKDELKNLGLDIDNAALKNGEHSDIDGKELFVELKLIREFIKESMGPLDILKYLKQLGCFPNAVIAYRILLTVPVTVASAERSFSKLKLLKSYLRSTMTQERLNGLATIALESDVLERIKFEDIIEDFISRNTRRILLFKRT</sequence>
<dbReference type="Proteomes" id="UP000324897">
    <property type="component" value="Chromosome 6"/>
</dbReference>
<dbReference type="AlphaFoldDB" id="A0A5J9WSM6"/>
<keyword evidence="3" id="KW-1185">Reference proteome</keyword>
<proteinExistence type="predicted"/>
<dbReference type="OrthoDB" id="682310at2759"/>
<dbReference type="EMBL" id="RWGY01000002">
    <property type="protein sequence ID" value="TVU50927.1"/>
    <property type="molecule type" value="Genomic_DNA"/>
</dbReference>
<protein>
    <recommendedName>
        <fullName evidence="1">TTF-type domain-containing protein</fullName>
    </recommendedName>
</protein>
<feature type="domain" description="TTF-type" evidence="1">
    <location>
        <begin position="177"/>
        <end position="259"/>
    </location>
</feature>
<evidence type="ECO:0000313" key="2">
    <source>
        <dbReference type="EMBL" id="TVU50927.1"/>
    </source>
</evidence>
<dbReference type="PANTHER" id="PTHR45749">
    <property type="match status" value="1"/>
</dbReference>
<evidence type="ECO:0000259" key="1">
    <source>
        <dbReference type="SMART" id="SM00597"/>
    </source>
</evidence>
<dbReference type="SMART" id="SM00597">
    <property type="entry name" value="ZnF_TTF"/>
    <property type="match status" value="1"/>
</dbReference>
<organism evidence="2 3">
    <name type="scientific">Eragrostis curvula</name>
    <name type="common">weeping love grass</name>
    <dbReference type="NCBI Taxonomy" id="38414"/>
    <lineage>
        <taxon>Eukaryota</taxon>
        <taxon>Viridiplantae</taxon>
        <taxon>Streptophyta</taxon>
        <taxon>Embryophyta</taxon>
        <taxon>Tracheophyta</taxon>
        <taxon>Spermatophyta</taxon>
        <taxon>Magnoliopsida</taxon>
        <taxon>Liliopsida</taxon>
        <taxon>Poales</taxon>
        <taxon>Poaceae</taxon>
        <taxon>PACMAD clade</taxon>
        <taxon>Chloridoideae</taxon>
        <taxon>Eragrostideae</taxon>
        <taxon>Eragrostidinae</taxon>
        <taxon>Eragrostis</taxon>
    </lineage>
</organism>
<accession>A0A5J9WSM6</accession>
<reference evidence="2 3" key="1">
    <citation type="journal article" date="2019" name="Sci. Rep.">
        <title>A high-quality genome of Eragrostis curvula grass provides insights into Poaceae evolution and supports new strategies to enhance forage quality.</title>
        <authorList>
            <person name="Carballo J."/>
            <person name="Santos B.A.C.M."/>
            <person name="Zappacosta D."/>
            <person name="Garbus I."/>
            <person name="Selva J.P."/>
            <person name="Gallo C.A."/>
            <person name="Diaz A."/>
            <person name="Albertini E."/>
            <person name="Caccamo M."/>
            <person name="Echenique V."/>
        </authorList>
    </citation>
    <scope>NUCLEOTIDE SEQUENCE [LARGE SCALE GENOMIC DNA]</scope>
    <source>
        <strain evidence="3">cv. Victoria</strain>
        <tissue evidence="2">Leaf</tissue>
    </source>
</reference>
<dbReference type="PANTHER" id="PTHR45749:SF35">
    <property type="entry name" value="AC-LIKE TRANSPOSASE-RELATED"/>
    <property type="match status" value="1"/>
</dbReference>
<dbReference type="InterPro" id="IPR008906">
    <property type="entry name" value="HATC_C_dom"/>
</dbReference>
<comment type="caution">
    <text evidence="2">The sequence shown here is derived from an EMBL/GenBank/DDBJ whole genome shotgun (WGS) entry which is preliminary data.</text>
</comment>
<dbReference type="Gramene" id="TVU50927">
    <property type="protein sequence ID" value="TVU50927"/>
    <property type="gene ID" value="EJB05_02324"/>
</dbReference>
<dbReference type="GO" id="GO:0046983">
    <property type="term" value="F:protein dimerization activity"/>
    <property type="evidence" value="ECO:0007669"/>
    <property type="project" value="InterPro"/>
</dbReference>
<gene>
    <name evidence="2" type="ORF">EJB05_02324</name>
</gene>
<dbReference type="InterPro" id="IPR006580">
    <property type="entry name" value="Znf_TTF"/>
</dbReference>
<dbReference type="Pfam" id="PF05699">
    <property type="entry name" value="Dimer_Tnp_hAT"/>
    <property type="match status" value="1"/>
</dbReference>
<name>A0A5J9WSM6_9POAL</name>
<evidence type="ECO:0000313" key="3">
    <source>
        <dbReference type="Proteomes" id="UP000324897"/>
    </source>
</evidence>
<feature type="non-terminal residue" evidence="2">
    <location>
        <position position="1"/>
    </location>
</feature>